<feature type="region of interest" description="Disordered" evidence="1">
    <location>
        <begin position="478"/>
        <end position="504"/>
    </location>
</feature>
<dbReference type="GeneID" id="63792872"/>
<feature type="compositionally biased region" description="Polar residues" evidence="1">
    <location>
        <begin position="768"/>
        <end position="787"/>
    </location>
</feature>
<dbReference type="GO" id="GO:0035361">
    <property type="term" value="C:Cul8-RING ubiquitin ligase complex"/>
    <property type="evidence" value="ECO:0007669"/>
    <property type="project" value="TreeGrafter"/>
</dbReference>
<dbReference type="Proteomes" id="UP000249363">
    <property type="component" value="Unassembled WGS sequence"/>
</dbReference>
<feature type="compositionally biased region" description="Low complexity" evidence="1">
    <location>
        <begin position="101"/>
        <end position="110"/>
    </location>
</feature>
<dbReference type="InterPro" id="IPR019021">
    <property type="entry name" value="Mms22"/>
</dbReference>
<comment type="caution">
    <text evidence="2">The sequence shown here is derived from an EMBL/GenBank/DDBJ whole genome shotgun (WGS) entry which is preliminary data.</text>
</comment>
<feature type="compositionally biased region" description="Basic and acidic residues" evidence="1">
    <location>
        <begin position="704"/>
        <end position="713"/>
    </location>
</feature>
<feature type="region of interest" description="Disordered" evidence="1">
    <location>
        <begin position="524"/>
        <end position="559"/>
    </location>
</feature>
<accession>A0A364KVS8</accession>
<dbReference type="OrthoDB" id="2386201at2759"/>
<dbReference type="EMBL" id="MIKG01000006">
    <property type="protein sequence ID" value="RAO67644.1"/>
    <property type="molecule type" value="Genomic_DNA"/>
</dbReference>
<feature type="region of interest" description="Disordered" evidence="1">
    <location>
        <begin position="307"/>
        <end position="377"/>
    </location>
</feature>
<feature type="compositionally biased region" description="Basic and acidic residues" evidence="1">
    <location>
        <begin position="744"/>
        <end position="760"/>
    </location>
</feature>
<feature type="compositionally biased region" description="Low complexity" evidence="1">
    <location>
        <begin position="199"/>
        <end position="210"/>
    </location>
</feature>
<proteinExistence type="predicted"/>
<dbReference type="STRING" id="1196081.A0A364KVS8"/>
<dbReference type="Pfam" id="PF09462">
    <property type="entry name" value="Mus7"/>
    <property type="match status" value="1"/>
</dbReference>
<feature type="region of interest" description="Disordered" evidence="1">
    <location>
        <begin position="930"/>
        <end position="952"/>
    </location>
</feature>
<dbReference type="RefSeq" id="XP_040732160.1">
    <property type="nucleotide sequence ID" value="XM_040875936.1"/>
</dbReference>
<feature type="region of interest" description="Disordered" evidence="1">
    <location>
        <begin position="411"/>
        <end position="431"/>
    </location>
</feature>
<feature type="compositionally biased region" description="Basic and acidic residues" evidence="1">
    <location>
        <begin position="50"/>
        <end position="66"/>
    </location>
</feature>
<name>A0A364KVS8_TALAM</name>
<dbReference type="GO" id="GO:0031297">
    <property type="term" value="P:replication fork processing"/>
    <property type="evidence" value="ECO:0007669"/>
    <property type="project" value="InterPro"/>
</dbReference>
<sequence length="2249" mass="254824">MNTWRNKGYVPDSDDDEDFESQESRKEYSEEQAPTLDDDDRDGVQLTGLGEDKNSIENGEGVKEYEQYSESAELGSDHSSYNDDEDEGAREKDQELQSVELNLNDGGHNNNAHDGDHEGSHHLLSVDLELNNESDTLIPPETDPLLAKSGSAIEPLLTDDEAASSDDELHFIGVVPNKSETIYTTNSADIPNDVLGFQSDSDSPLSSAPSVIVSPDSSQQAHQIHGDQHSQPQRLVAPQIVDLVDEDALSQTLTSDILALDTELQPQRRSLRERKEIQMHPYLIEDAKYQSLVRKAGLKPVRVVTAESAARHTQGESQESIIGAPEPPSSPPSEFIFPPSSPPDPCKSPASISRQRIPKDKSQLVHDHVQPHSQKRRKLFHDSQVKKHKQQFPSCKVVIDKADTFVSPNTTQSIQAPLSPPRSGSVPSAAHVGKDGFRFPRGFTPPAKTFDTTVQSVSMDATDLTIDDDFDSVAPLDAEDDHITSQTSVEDNEPEESASEMAVKQYQRRIKGVLPASWLTLDLKNKGGKTANPSSDKHQRELLSTRAEPQKGVARPISRPRSIALESLTPRATFAFLEDSSDSDDADLDAPAAVDIQVAKESRKTSADLRKFYDPTNDMDEDIPEDNTLEEIFSPVRRSLFSHNRSHSSIPKTYKRKQVSYRNNQPQKSRPLRQVRLDDRTPRPSKRKVRRPQIPNLSILDAPDVARRSRKEQPQFLRVATRQARSRKDQGRSSPSRKVFNMATREETKETNKALWDWKKGSMKQAKLSMTSTPRSARQPLQSLSANRQERTDRNHTSTLPQNSVSDERPRFLRELDLTSENLTFAQPLAVPPVKSRVISTTMKQSRLVRKNVISRTHAITSLRRNGARPVESEIVGGEAGLSPYAFSASLAALDKDRKRTFTLDRYISTLEPPDQDPSQFPRPAIQPIPERIENQQPARHKPPRKRIPARAEVIDIDPMPQITASSEPAKRTHTTPVDNTKRLSNTLYGFGNFRVFSVDFNVLPIRKGTYFHDSTFIGECGLSRSLNINKRNMDQDVGFAVIDLGDQVFRWGPWTEQVSSELGVIMDLIKNEIEKYGSLPEISSNSDTFRVFVFVIRWITDTMHFIDPIDRVSFIERVVPFICDLHNHVATACHANHSGWQGYLRLASLNMIFANQIRQVASHELVNPSKREDTLNLVKTVSRQISSLMYTHHGLQNIRQFNERNQDVNLESGIRHGFPAVEAHIILFQILHSSQEFQGWFNELALLSFADKASSSNIQHLEEVWEAVFTTLPLYEIDEFGLGRPGLRFRDKYDQWPIVQTLVSKVLDTYYLDSDQPTFYINYCRVLFQRCLLLMVSWSWRHCKGILETLFDFYAKNMMYNLKTEQSFGSPSFLEALDTNPTIEIEPCDSSFHLFLKILGSGLRYLSQVHDKKTMRNITWRLLPNHGRVYPKEKPLAHEDLDALRNHHDLLCTLYWAVPGICRPRLQTIRNVIDPATSHLETMSLSIRSWRRLVHFKLSTNEEDADLKHFADWYKFFASGIVRQHQLAKTEVEAQAKNQMHFSKQDVESTVSHNQRQIEALISSTITAMDSAIQSSRSFGQACLLVEGFPIVKLFELFDPVNSRANHIICDGLQLVIKFLAKDLPLVNSTNSPTNDDSQEYGDWSALEEVFDGVAEPAAAATTFPYLQEVIRPCVSRLLSNCFGEDRPPEDSLLLKLTECWSALAHASVRSGLEHWDSYLNPYSGNSWTALRMTPQTKKFGPQFLANCIENDSQFFSECRLQILTMWVSCLVERTSALKFQHRLTEVLLNEDQTLLMKNLPFNRGTDGRYHVSLSELTDRRISLISSLLSNMREHLQTQDNTGSVNTKAIDEYRELIMAMMATMKTNYQELGQSGKTARGQYVEFVHDIISFMQQHTQSICPIDRYFTDPSTFPLPLGDPGLVVAKLKGYGIRLPATKAAKELVNFLQGICESAALDDRQGELVAQLCESMGETYESGDTANPTLRSFLLHCLFPAYIECALSSTAAWIFVLPVMKATSRAARDLLYDVDINDPDCIKSVNSMFGAILRAIRQVIYIFIQDADYTEKTRALLIIKSCIDIISAMVPILDYFVRNGHSDDHNMAILGQLRTYTAFIVQRLFEPSTVMEDQYDIFPDELTDNTHVNPLFLEHRTYTTRQVQTYLRTNWSKHNGRYFVRRGREPRVVETEITKSKEIVDVHYAKSSLVEAANMYLHRWESFNQPDEQSRSDAFGESKVYDALGEGFNDLLL</sequence>
<dbReference type="GO" id="GO:0005634">
    <property type="term" value="C:nucleus"/>
    <property type="evidence" value="ECO:0007669"/>
    <property type="project" value="InterPro"/>
</dbReference>
<protein>
    <submittedName>
        <fullName evidence="2">Uncharacterized protein</fullName>
    </submittedName>
</protein>
<feature type="compositionally biased region" description="Basic and acidic residues" evidence="1">
    <location>
        <begin position="357"/>
        <end position="370"/>
    </location>
</feature>
<feature type="compositionally biased region" description="Acidic residues" evidence="1">
    <location>
        <begin position="12"/>
        <end position="21"/>
    </location>
</feature>
<reference evidence="2 3" key="1">
    <citation type="journal article" date="2017" name="Biotechnol. Biofuels">
        <title>Differential beta-glucosidase expression as a function of carbon source availability in Talaromyces amestolkiae: a genomic and proteomic approach.</title>
        <authorList>
            <person name="de Eugenio L.I."/>
            <person name="Mendez-Liter J.A."/>
            <person name="Nieto-Dominguez M."/>
            <person name="Alonso L."/>
            <person name="Gil-Munoz J."/>
            <person name="Barriuso J."/>
            <person name="Prieto A."/>
            <person name="Martinez M.J."/>
        </authorList>
    </citation>
    <scope>NUCLEOTIDE SEQUENCE [LARGE SCALE GENOMIC DNA]</scope>
    <source>
        <strain evidence="2 3">CIB</strain>
    </source>
</reference>
<organism evidence="2 3">
    <name type="scientific">Talaromyces amestolkiae</name>
    <dbReference type="NCBI Taxonomy" id="1196081"/>
    <lineage>
        <taxon>Eukaryota</taxon>
        <taxon>Fungi</taxon>
        <taxon>Dikarya</taxon>
        <taxon>Ascomycota</taxon>
        <taxon>Pezizomycotina</taxon>
        <taxon>Eurotiomycetes</taxon>
        <taxon>Eurotiomycetidae</taxon>
        <taxon>Eurotiales</taxon>
        <taxon>Trichocomaceae</taxon>
        <taxon>Talaromyces</taxon>
        <taxon>Talaromyces sect. Talaromyces</taxon>
    </lineage>
</organism>
<dbReference type="PANTHER" id="PTHR28122">
    <property type="entry name" value="E3 UBIQUITIN-PROTEIN LIGASE SUBSTRATE RECEPTOR MMS22"/>
    <property type="match status" value="1"/>
</dbReference>
<evidence type="ECO:0000256" key="1">
    <source>
        <dbReference type="SAM" id="MobiDB-lite"/>
    </source>
</evidence>
<evidence type="ECO:0000313" key="3">
    <source>
        <dbReference type="Proteomes" id="UP000249363"/>
    </source>
</evidence>
<feature type="compositionally biased region" description="Basic residues" evidence="1">
    <location>
        <begin position="939"/>
        <end position="949"/>
    </location>
</feature>
<evidence type="ECO:0000313" key="2">
    <source>
        <dbReference type="EMBL" id="RAO67644.1"/>
    </source>
</evidence>
<feature type="region of interest" description="Disordered" evidence="1">
    <location>
        <begin position="196"/>
        <end position="232"/>
    </location>
</feature>
<feature type="region of interest" description="Disordered" evidence="1">
    <location>
        <begin position="643"/>
        <end position="809"/>
    </location>
</feature>
<dbReference type="GO" id="GO:0000724">
    <property type="term" value="P:double-strand break repair via homologous recombination"/>
    <property type="evidence" value="ECO:0007669"/>
    <property type="project" value="TreeGrafter"/>
</dbReference>
<dbReference type="PANTHER" id="PTHR28122:SF1">
    <property type="entry name" value="E3 UBIQUITIN-PROTEIN LIGASE SUBSTRATE RECEPTOR MMS22"/>
    <property type="match status" value="1"/>
</dbReference>
<feature type="region of interest" description="Disordered" evidence="1">
    <location>
        <begin position="1"/>
        <end position="123"/>
    </location>
</feature>
<feature type="compositionally biased region" description="Basic and acidic residues" evidence="1">
    <location>
        <begin position="111"/>
        <end position="121"/>
    </location>
</feature>
<gene>
    <name evidence="2" type="ORF">BHQ10_003656</name>
</gene>
<keyword evidence="3" id="KW-1185">Reference proteome</keyword>